<feature type="domain" description="Cryptic POLO box 1 (CPB1)" evidence="1">
    <location>
        <begin position="1"/>
        <end position="95"/>
    </location>
</feature>
<organism evidence="3 4">
    <name type="scientific">Trichonephila clavata</name>
    <name type="common">Joro spider</name>
    <name type="synonym">Nephila clavata</name>
    <dbReference type="NCBI Taxonomy" id="2740835"/>
    <lineage>
        <taxon>Eukaryota</taxon>
        <taxon>Metazoa</taxon>
        <taxon>Ecdysozoa</taxon>
        <taxon>Arthropoda</taxon>
        <taxon>Chelicerata</taxon>
        <taxon>Arachnida</taxon>
        <taxon>Araneae</taxon>
        <taxon>Araneomorphae</taxon>
        <taxon>Entelegynae</taxon>
        <taxon>Araneoidea</taxon>
        <taxon>Nephilidae</taxon>
        <taxon>Trichonephila</taxon>
    </lineage>
</organism>
<dbReference type="PROSITE" id="PS51985">
    <property type="entry name" value="CPB2"/>
    <property type="match status" value="1"/>
</dbReference>
<dbReference type="InterPro" id="IPR033698">
    <property type="entry name" value="POLO_box_Plk4_2"/>
</dbReference>
<proteinExistence type="predicted"/>
<protein>
    <submittedName>
        <fullName evidence="3">Uncharacterized protein</fullName>
    </submittedName>
</protein>
<dbReference type="InterPro" id="IPR047108">
    <property type="entry name" value="Plk4-like_POLO_box_2_sf"/>
</dbReference>
<dbReference type="OrthoDB" id="6437379at2759"/>
<accession>A0A8X6J9E3</accession>
<dbReference type="PROSITE" id="PS51984">
    <property type="entry name" value="CPB1"/>
    <property type="match status" value="1"/>
</dbReference>
<evidence type="ECO:0000313" key="3">
    <source>
        <dbReference type="EMBL" id="GFR26100.1"/>
    </source>
</evidence>
<dbReference type="InterPro" id="IPR033699">
    <property type="entry name" value="POLO_box_Plk4_1"/>
</dbReference>
<dbReference type="Pfam" id="PF18190">
    <property type="entry name" value="Plk4_PB1"/>
    <property type="match status" value="1"/>
</dbReference>
<dbReference type="Proteomes" id="UP000887116">
    <property type="component" value="Unassembled WGS sequence"/>
</dbReference>
<sequence length="316" mass="35851">MAFVQVVSISQDKQVIVELLKSKNKQLCVSDVCVISTDGMEIKMFKPKNTPLEDSPPLFPYNPKEVKFYSYKTFPKSHWKMYIMAKVFVDVLRGRTPKVTFFGKNAKCTMMENAPDPDFKMDFYDGGSVKKEGKTISIIDKHGKNCVVSNVECVDKDLKPMWEEFQIMKDNCEKIVNHLDSLNIIGESVYPLICGEVKADLISSTKITGKENLSPMTSGFSPLNRVGESLKPCSRASTKLQDNKNVLCENISKNDELFNLQSKALVRDMNDILPRLKSEPKIINGKVFAEYKDGYEIWSSKYAKNITVYDSQTGKR</sequence>
<keyword evidence="4" id="KW-1185">Reference proteome</keyword>
<comment type="caution">
    <text evidence="3">The sequence shown here is derived from an EMBL/GenBank/DDBJ whole genome shotgun (WGS) entry which is preliminary data.</text>
</comment>
<name>A0A8X6J9E3_TRICU</name>
<dbReference type="Gene3D" id="3.30.1120.130">
    <property type="match status" value="1"/>
</dbReference>
<reference evidence="3" key="1">
    <citation type="submission" date="2020-07" db="EMBL/GenBank/DDBJ databases">
        <title>Multicomponent nature underlies the extraordinary mechanical properties of spider dragline silk.</title>
        <authorList>
            <person name="Kono N."/>
            <person name="Nakamura H."/>
            <person name="Mori M."/>
            <person name="Yoshida Y."/>
            <person name="Ohtoshi R."/>
            <person name="Malay A.D."/>
            <person name="Moran D.A.P."/>
            <person name="Tomita M."/>
            <person name="Numata K."/>
            <person name="Arakawa K."/>
        </authorList>
    </citation>
    <scope>NUCLEOTIDE SEQUENCE</scope>
</reference>
<evidence type="ECO:0000313" key="4">
    <source>
        <dbReference type="Proteomes" id="UP000887116"/>
    </source>
</evidence>
<dbReference type="EMBL" id="BMAO01028625">
    <property type="protein sequence ID" value="GFR26100.1"/>
    <property type="molecule type" value="Genomic_DNA"/>
</dbReference>
<evidence type="ECO:0000259" key="1">
    <source>
        <dbReference type="PROSITE" id="PS51984"/>
    </source>
</evidence>
<dbReference type="AlphaFoldDB" id="A0A8X6J9E3"/>
<gene>
    <name evidence="3" type="primary">Plk4</name>
    <name evidence="3" type="ORF">TNCT_687581</name>
</gene>
<dbReference type="Gene3D" id="3.30.1120.120">
    <property type="match status" value="1"/>
</dbReference>
<dbReference type="Pfam" id="PF18409">
    <property type="entry name" value="Plk4_PB2"/>
    <property type="match status" value="1"/>
</dbReference>
<dbReference type="InterPro" id="IPR046437">
    <property type="entry name" value="Ser_Thr-PK_POLO_box_1_sf"/>
</dbReference>
<evidence type="ECO:0000259" key="2">
    <source>
        <dbReference type="PROSITE" id="PS51985"/>
    </source>
</evidence>
<feature type="domain" description="Cryptic POLO box 2 (CPB2)" evidence="2">
    <location>
        <begin position="96"/>
        <end position="204"/>
    </location>
</feature>